<accession>A0A2V0P5C0</accession>
<evidence type="ECO:0000313" key="5">
    <source>
        <dbReference type="Proteomes" id="UP000247498"/>
    </source>
</evidence>
<evidence type="ECO:0000256" key="2">
    <source>
        <dbReference type="ARBA" id="ARBA00022170"/>
    </source>
</evidence>
<comment type="similarity">
    <text evidence="1">Belongs to the SDHAF4 family.</text>
</comment>
<name>A0A2V0P5C0_9CHLO</name>
<feature type="region of interest" description="Disordered" evidence="3">
    <location>
        <begin position="27"/>
        <end position="134"/>
    </location>
</feature>
<dbReference type="GO" id="GO:0034553">
    <property type="term" value="P:mitochondrial respiratory chain complex II assembly"/>
    <property type="evidence" value="ECO:0007669"/>
    <property type="project" value="TreeGrafter"/>
</dbReference>
<evidence type="ECO:0000256" key="3">
    <source>
        <dbReference type="SAM" id="MobiDB-lite"/>
    </source>
</evidence>
<sequence>MALRQAWRALLGAAHAPRATVTAQQAAAAAAAAAAGPLRALHASSPPAAGADAAGPGASPGADPFTASLQSKVEQELAKLLEQRLAAEGSGDESGGEEAGVDPVHPETGEVGGPKGKEPTRFGDWERGGRAIDF</sequence>
<dbReference type="Pfam" id="PF07896">
    <property type="entry name" value="DUF1674"/>
    <property type="match status" value="1"/>
</dbReference>
<gene>
    <name evidence="4" type="ORF">Rsub_07099</name>
</gene>
<feature type="compositionally biased region" description="Acidic residues" evidence="3">
    <location>
        <begin position="90"/>
        <end position="100"/>
    </location>
</feature>
<evidence type="ECO:0000313" key="4">
    <source>
        <dbReference type="EMBL" id="GBF94112.1"/>
    </source>
</evidence>
<proteinExistence type="inferred from homology"/>
<keyword evidence="5" id="KW-1185">Reference proteome</keyword>
<dbReference type="GO" id="GO:0005739">
    <property type="term" value="C:mitochondrion"/>
    <property type="evidence" value="ECO:0007669"/>
    <property type="project" value="TreeGrafter"/>
</dbReference>
<dbReference type="InterPro" id="IPR012875">
    <property type="entry name" value="SDHF4"/>
</dbReference>
<dbReference type="Proteomes" id="UP000247498">
    <property type="component" value="Unassembled WGS sequence"/>
</dbReference>
<feature type="compositionally biased region" description="Basic and acidic residues" evidence="3">
    <location>
        <begin position="73"/>
        <end position="82"/>
    </location>
</feature>
<evidence type="ECO:0000256" key="1">
    <source>
        <dbReference type="ARBA" id="ARBA00005701"/>
    </source>
</evidence>
<dbReference type="PANTHER" id="PTHR28524">
    <property type="entry name" value="SUCCINATE DEHYDROGENASE ASSEMBLY FACTOR 4, MITOCHONDRIAL"/>
    <property type="match status" value="1"/>
</dbReference>
<dbReference type="PANTHER" id="PTHR28524:SF3">
    <property type="entry name" value="SUCCINATE DEHYDROGENASE ASSEMBLY FACTOR 4, MITOCHONDRIAL"/>
    <property type="match status" value="1"/>
</dbReference>
<dbReference type="OrthoDB" id="547871at2759"/>
<dbReference type="EMBL" id="BDRX01000048">
    <property type="protein sequence ID" value="GBF94112.1"/>
    <property type="molecule type" value="Genomic_DNA"/>
</dbReference>
<dbReference type="STRING" id="307507.A0A2V0P5C0"/>
<comment type="caution">
    <text evidence="4">The sequence shown here is derived from an EMBL/GenBank/DDBJ whole genome shotgun (WGS) entry which is preliminary data.</text>
</comment>
<reference evidence="4 5" key="1">
    <citation type="journal article" date="2018" name="Sci. Rep.">
        <title>Raphidocelis subcapitata (=Pseudokirchneriella subcapitata) provides an insight into genome evolution and environmental adaptations in the Sphaeropleales.</title>
        <authorList>
            <person name="Suzuki S."/>
            <person name="Yamaguchi H."/>
            <person name="Nakajima N."/>
            <person name="Kawachi M."/>
        </authorList>
    </citation>
    <scope>NUCLEOTIDE SEQUENCE [LARGE SCALE GENOMIC DNA]</scope>
    <source>
        <strain evidence="4 5">NIES-35</strain>
    </source>
</reference>
<organism evidence="4 5">
    <name type="scientific">Raphidocelis subcapitata</name>
    <dbReference type="NCBI Taxonomy" id="307507"/>
    <lineage>
        <taxon>Eukaryota</taxon>
        <taxon>Viridiplantae</taxon>
        <taxon>Chlorophyta</taxon>
        <taxon>core chlorophytes</taxon>
        <taxon>Chlorophyceae</taxon>
        <taxon>CS clade</taxon>
        <taxon>Sphaeropleales</taxon>
        <taxon>Selenastraceae</taxon>
        <taxon>Raphidocelis</taxon>
    </lineage>
</organism>
<dbReference type="AlphaFoldDB" id="A0A2V0P5C0"/>
<feature type="compositionally biased region" description="Basic and acidic residues" evidence="3">
    <location>
        <begin position="115"/>
        <end position="134"/>
    </location>
</feature>
<protein>
    <recommendedName>
        <fullName evidence="2">Succinate dehydrogenase assembly factor 4, mitochondrial</fullName>
    </recommendedName>
</protein>
<dbReference type="InParanoid" id="A0A2V0P5C0"/>
<feature type="compositionally biased region" description="Low complexity" evidence="3">
    <location>
        <begin position="27"/>
        <end position="64"/>
    </location>
</feature>